<accession>A0A377Q3Z5</accession>
<reference evidence="2 4" key="2">
    <citation type="submission" date="2019-03" db="EMBL/GenBank/DDBJ databases">
        <title>Genomic Encyclopedia of Type Strains, Phase IV (KMG-IV): sequencing the most valuable type-strain genomes for metagenomic binning, comparative biology and taxonomic classification.</title>
        <authorList>
            <person name="Goeker M."/>
        </authorList>
    </citation>
    <scope>NUCLEOTIDE SEQUENCE [LARGE SCALE GENOMIC DNA]</scope>
    <source>
        <strain evidence="2 4">DSM 3764</strain>
    </source>
</reference>
<dbReference type="Proteomes" id="UP000295794">
    <property type="component" value="Unassembled WGS sequence"/>
</dbReference>
<dbReference type="AlphaFoldDB" id="A0A377Q3Z5"/>
<reference evidence="1 3" key="1">
    <citation type="submission" date="2018-06" db="EMBL/GenBank/DDBJ databases">
        <authorList>
            <consortium name="Pathogen Informatics"/>
            <person name="Doyle S."/>
        </authorList>
    </citation>
    <scope>NUCLEOTIDE SEQUENCE [LARGE SCALE GENOMIC DNA]</scope>
    <source>
        <strain evidence="1 3">NCTC11159</strain>
    </source>
</reference>
<dbReference type="Proteomes" id="UP000255108">
    <property type="component" value="Unassembled WGS sequence"/>
</dbReference>
<evidence type="ECO:0000313" key="2">
    <source>
        <dbReference type="EMBL" id="TCU84530.1"/>
    </source>
</evidence>
<dbReference type="EMBL" id="UGHR01000001">
    <property type="protein sequence ID" value="STQ89996.1"/>
    <property type="molecule type" value="Genomic_DNA"/>
</dbReference>
<sequence length="91" mass="10064">MIDAFQTNHAAALDRLAAETTTSEIQEKLASIEVTAELKQLLNDISELRSLAIRSDDPREAQRARAQLTEAHSALVNYLSRAIERVESACI</sequence>
<proteinExistence type="predicted"/>
<gene>
    <name evidence="2" type="ORF">EV682_10955</name>
    <name evidence="1" type="ORF">NCTC11159_01054</name>
</gene>
<protein>
    <submittedName>
        <fullName evidence="1">Uncharacterized protein</fullName>
    </submittedName>
</protein>
<dbReference type="EMBL" id="SMBT01000009">
    <property type="protein sequence ID" value="TCU84530.1"/>
    <property type="molecule type" value="Genomic_DNA"/>
</dbReference>
<name>A0A377Q3Z5_9NEIS</name>
<evidence type="ECO:0000313" key="3">
    <source>
        <dbReference type="Proteomes" id="UP000255108"/>
    </source>
</evidence>
<evidence type="ECO:0000313" key="4">
    <source>
        <dbReference type="Proteomes" id="UP000295794"/>
    </source>
</evidence>
<organism evidence="1 3">
    <name type="scientific">Iodobacter fluviatilis</name>
    <dbReference type="NCBI Taxonomy" id="537"/>
    <lineage>
        <taxon>Bacteria</taxon>
        <taxon>Pseudomonadati</taxon>
        <taxon>Pseudomonadota</taxon>
        <taxon>Betaproteobacteria</taxon>
        <taxon>Neisseriales</taxon>
        <taxon>Chitinibacteraceae</taxon>
        <taxon>Iodobacter</taxon>
    </lineage>
</organism>
<evidence type="ECO:0000313" key="1">
    <source>
        <dbReference type="EMBL" id="STQ89996.1"/>
    </source>
</evidence>
<dbReference type="RefSeq" id="WP_115226386.1">
    <property type="nucleotide sequence ID" value="NZ_CAWOLO010000009.1"/>
</dbReference>
<keyword evidence="4" id="KW-1185">Reference proteome</keyword>